<proteinExistence type="predicted"/>
<keyword evidence="2" id="KW-1185">Reference proteome</keyword>
<dbReference type="InterPro" id="IPR036102">
    <property type="entry name" value="OsmC/Ohrsf"/>
</dbReference>
<dbReference type="Gene3D" id="3.30.300.20">
    <property type="match status" value="1"/>
</dbReference>
<sequence>MSENASVTITRQSGYQFLVDFGAAIPQMLADEPAPLGLGAGPAPDHMLLAAVANCLSASLLFSLQKFKQDPGALKATATAEVGRNENKRLRIMGINVKLELGQAAADIEHLDRVLAQFEEFCTVSMSVRQGIAINVQVQDGTGALLKG</sequence>
<dbReference type="Pfam" id="PF02566">
    <property type="entry name" value="OsmC"/>
    <property type="match status" value="1"/>
</dbReference>
<protein>
    <submittedName>
        <fullName evidence="1">OsmC family protein</fullName>
    </submittedName>
</protein>
<evidence type="ECO:0000313" key="1">
    <source>
        <dbReference type="EMBL" id="NWF47900.1"/>
    </source>
</evidence>
<organism evidence="1 2">
    <name type="scientific">Hydrogenophaga aromaticivorans</name>
    <dbReference type="NCBI Taxonomy" id="2610898"/>
    <lineage>
        <taxon>Bacteria</taxon>
        <taxon>Pseudomonadati</taxon>
        <taxon>Pseudomonadota</taxon>
        <taxon>Betaproteobacteria</taxon>
        <taxon>Burkholderiales</taxon>
        <taxon>Comamonadaceae</taxon>
        <taxon>Hydrogenophaga</taxon>
    </lineage>
</organism>
<comment type="caution">
    <text evidence="1">The sequence shown here is derived from an EMBL/GenBank/DDBJ whole genome shotgun (WGS) entry which is preliminary data.</text>
</comment>
<dbReference type="EMBL" id="VYGV01000025">
    <property type="protein sequence ID" value="NWF47900.1"/>
    <property type="molecule type" value="Genomic_DNA"/>
</dbReference>
<name>A0A7Y8GZV6_9BURK</name>
<dbReference type="SUPFAM" id="SSF82784">
    <property type="entry name" value="OsmC-like"/>
    <property type="match status" value="1"/>
</dbReference>
<gene>
    <name evidence="1" type="ORF">F3K02_21980</name>
</gene>
<reference evidence="1 2" key="1">
    <citation type="submission" date="2019-09" db="EMBL/GenBank/DDBJ databases">
        <title>Hydrogenophaga aromatica sp. nov., isolated from a para-xylene-degrading enrichment culture.</title>
        <authorList>
            <person name="Tancsics A."/>
            <person name="Banerjee S."/>
        </authorList>
    </citation>
    <scope>NUCLEOTIDE SEQUENCE [LARGE SCALE GENOMIC DNA]</scope>
    <source>
        <strain evidence="1 2">D2P1</strain>
    </source>
</reference>
<dbReference type="RefSeq" id="WP_177137952.1">
    <property type="nucleotide sequence ID" value="NZ_JAGPWB010000005.1"/>
</dbReference>
<dbReference type="InterPro" id="IPR015946">
    <property type="entry name" value="KH_dom-like_a/b"/>
</dbReference>
<evidence type="ECO:0000313" key="2">
    <source>
        <dbReference type="Proteomes" id="UP000545507"/>
    </source>
</evidence>
<dbReference type="Proteomes" id="UP000545507">
    <property type="component" value="Unassembled WGS sequence"/>
</dbReference>
<dbReference type="InterPro" id="IPR003718">
    <property type="entry name" value="OsmC/Ohr_fam"/>
</dbReference>
<dbReference type="AlphaFoldDB" id="A0A7Y8GZV6"/>
<accession>A0A7Y8GZV6</accession>